<gene>
    <name evidence="2" type="ORF">ILYODFUR_016108</name>
</gene>
<name>A0ABV0SMU4_9TELE</name>
<organism evidence="2 3">
    <name type="scientific">Ilyodon furcidens</name>
    <name type="common">goldbreast splitfin</name>
    <dbReference type="NCBI Taxonomy" id="33524"/>
    <lineage>
        <taxon>Eukaryota</taxon>
        <taxon>Metazoa</taxon>
        <taxon>Chordata</taxon>
        <taxon>Craniata</taxon>
        <taxon>Vertebrata</taxon>
        <taxon>Euteleostomi</taxon>
        <taxon>Actinopterygii</taxon>
        <taxon>Neopterygii</taxon>
        <taxon>Teleostei</taxon>
        <taxon>Neoteleostei</taxon>
        <taxon>Acanthomorphata</taxon>
        <taxon>Ovalentaria</taxon>
        <taxon>Atherinomorphae</taxon>
        <taxon>Cyprinodontiformes</taxon>
        <taxon>Goodeidae</taxon>
        <taxon>Ilyodon</taxon>
    </lineage>
</organism>
<sequence>MARTNIHAVIRGMVPDTVLRLSRVTHPLLFLSIIKCFAQICRGRSQPWGGTAAAGETSGLTVGINSRKMLSWGEKGRESTERNRMEQGRVEQD</sequence>
<protein>
    <submittedName>
        <fullName evidence="2">Uncharacterized protein</fullName>
    </submittedName>
</protein>
<accession>A0ABV0SMU4</accession>
<feature type="region of interest" description="Disordered" evidence="1">
    <location>
        <begin position="71"/>
        <end position="93"/>
    </location>
</feature>
<comment type="caution">
    <text evidence="2">The sequence shown here is derived from an EMBL/GenBank/DDBJ whole genome shotgun (WGS) entry which is preliminary data.</text>
</comment>
<evidence type="ECO:0000313" key="3">
    <source>
        <dbReference type="Proteomes" id="UP001482620"/>
    </source>
</evidence>
<dbReference type="EMBL" id="JAHRIQ010001450">
    <property type="protein sequence ID" value="MEQ2221456.1"/>
    <property type="molecule type" value="Genomic_DNA"/>
</dbReference>
<feature type="compositionally biased region" description="Basic and acidic residues" evidence="1">
    <location>
        <begin position="74"/>
        <end position="93"/>
    </location>
</feature>
<keyword evidence="3" id="KW-1185">Reference proteome</keyword>
<reference evidence="2 3" key="1">
    <citation type="submission" date="2021-06" db="EMBL/GenBank/DDBJ databases">
        <authorList>
            <person name="Palmer J.M."/>
        </authorList>
    </citation>
    <scope>NUCLEOTIDE SEQUENCE [LARGE SCALE GENOMIC DNA]</scope>
    <source>
        <strain evidence="3">if_2019</strain>
        <tissue evidence="2">Muscle</tissue>
    </source>
</reference>
<dbReference type="Proteomes" id="UP001482620">
    <property type="component" value="Unassembled WGS sequence"/>
</dbReference>
<evidence type="ECO:0000256" key="1">
    <source>
        <dbReference type="SAM" id="MobiDB-lite"/>
    </source>
</evidence>
<proteinExistence type="predicted"/>
<evidence type="ECO:0000313" key="2">
    <source>
        <dbReference type="EMBL" id="MEQ2221456.1"/>
    </source>
</evidence>